<name>A0A2P2NPV3_RHIMU</name>
<sequence length="8" mass="1013">MWTATQYL</sequence>
<evidence type="ECO:0000313" key="1">
    <source>
        <dbReference type="EMBL" id="MBX44529.1"/>
    </source>
</evidence>
<accession>A0A2P2NPV3</accession>
<reference evidence="1" key="1">
    <citation type="submission" date="2018-02" db="EMBL/GenBank/DDBJ databases">
        <title>Rhizophora mucronata_Transcriptome.</title>
        <authorList>
            <person name="Meera S.P."/>
            <person name="Sreeshan A."/>
            <person name="Augustine A."/>
        </authorList>
    </citation>
    <scope>NUCLEOTIDE SEQUENCE</scope>
    <source>
        <tissue evidence="1">Leaf</tissue>
    </source>
</reference>
<proteinExistence type="predicted"/>
<organism evidence="1">
    <name type="scientific">Rhizophora mucronata</name>
    <name type="common">Asiatic mangrove</name>
    <dbReference type="NCBI Taxonomy" id="61149"/>
    <lineage>
        <taxon>Eukaryota</taxon>
        <taxon>Viridiplantae</taxon>
        <taxon>Streptophyta</taxon>
        <taxon>Embryophyta</taxon>
        <taxon>Tracheophyta</taxon>
        <taxon>Spermatophyta</taxon>
        <taxon>Magnoliopsida</taxon>
        <taxon>eudicotyledons</taxon>
        <taxon>Gunneridae</taxon>
        <taxon>Pentapetalae</taxon>
        <taxon>rosids</taxon>
        <taxon>fabids</taxon>
        <taxon>Malpighiales</taxon>
        <taxon>Rhizophoraceae</taxon>
        <taxon>Rhizophora</taxon>
    </lineage>
</organism>
<protein>
    <submittedName>
        <fullName evidence="1">Uncharacterized protein</fullName>
    </submittedName>
</protein>
<dbReference type="EMBL" id="GGEC01064045">
    <property type="protein sequence ID" value="MBX44529.1"/>
    <property type="molecule type" value="Transcribed_RNA"/>
</dbReference>